<proteinExistence type="predicted"/>
<evidence type="ECO:0000256" key="1">
    <source>
        <dbReference type="SAM" id="SignalP"/>
    </source>
</evidence>
<comment type="caution">
    <text evidence="2">The sequence shown here is derived from an EMBL/GenBank/DDBJ whole genome shotgun (WGS) entry which is preliminary data.</text>
</comment>
<feature type="signal peptide" evidence="1">
    <location>
        <begin position="1"/>
        <end position="31"/>
    </location>
</feature>
<evidence type="ECO:0008006" key="4">
    <source>
        <dbReference type="Google" id="ProtNLM"/>
    </source>
</evidence>
<accession>A0ABW6FPN9</accession>
<dbReference type="RefSeq" id="WP_386715247.1">
    <property type="nucleotide sequence ID" value="NZ_JBHXIJ010000123.1"/>
</dbReference>
<gene>
    <name evidence="2" type="ORF">ACFWJN_17990</name>
</gene>
<organism evidence="2 3">
    <name type="scientific">Streptomyces albidochromogenes</name>
    <dbReference type="NCBI Taxonomy" id="329524"/>
    <lineage>
        <taxon>Bacteria</taxon>
        <taxon>Bacillati</taxon>
        <taxon>Actinomycetota</taxon>
        <taxon>Actinomycetes</taxon>
        <taxon>Kitasatosporales</taxon>
        <taxon>Streptomycetaceae</taxon>
        <taxon>Streptomyces</taxon>
    </lineage>
</organism>
<dbReference type="SUPFAM" id="SSF54427">
    <property type="entry name" value="NTF2-like"/>
    <property type="match status" value="1"/>
</dbReference>
<dbReference type="PROSITE" id="PS51257">
    <property type="entry name" value="PROKAR_LIPOPROTEIN"/>
    <property type="match status" value="1"/>
</dbReference>
<sequence length="414" mass="45127">MAGGRRSGTRWRRWARPVLVPLLVLSACASACTTPGRPADIAARDIQRTLDRRAQALLSRDEAAYLADLDPGATRLRAAEREEFANLAHVPLRSWEYRLTGLDRTDTGRATARVELRYRFAGFDEAPVKVAERLDLTRRGGRWYVAAERPERRGGQQLWDQGRVTVVRGARSLVLGAGQDVKRLRAMADAADEAVPAVDRAWAGRWSRRLVILVPASLDGMGALLGAPAAGYRGIAAVTRGEAGGPGARSADRVIVNPEAYGVLGAFGQRIVLTHESTHVATRAHTSAATPLWLSEGFADWAAYRGGGRTAGQTAPALQRAVRAGDLPAALPADRDFGFDGDTEALARAYEGGWLACALIAREWGEAKLTDFYRAVGGHGKRRGAVEKAMREVLDTTPREFEERWRRYALRELS</sequence>
<name>A0ABW6FPN9_9ACTN</name>
<keyword evidence="1" id="KW-0732">Signal</keyword>
<evidence type="ECO:0000313" key="3">
    <source>
        <dbReference type="Proteomes" id="UP001598448"/>
    </source>
</evidence>
<protein>
    <recommendedName>
        <fullName evidence="4">Lipoprotein</fullName>
    </recommendedName>
</protein>
<dbReference type="EMBL" id="JBHXIJ010000123">
    <property type="protein sequence ID" value="MFD5100832.1"/>
    <property type="molecule type" value="Genomic_DNA"/>
</dbReference>
<reference evidence="2 3" key="1">
    <citation type="submission" date="2024-09" db="EMBL/GenBank/DDBJ databases">
        <title>The Natural Products Discovery Center: Release of the First 8490 Sequenced Strains for Exploring Actinobacteria Biosynthetic Diversity.</title>
        <authorList>
            <person name="Kalkreuter E."/>
            <person name="Kautsar S.A."/>
            <person name="Yang D."/>
            <person name="Bader C.D."/>
            <person name="Teijaro C.N."/>
            <person name="Fluegel L."/>
            <person name="Davis C.M."/>
            <person name="Simpson J.R."/>
            <person name="Lauterbach L."/>
            <person name="Steele A.D."/>
            <person name="Gui C."/>
            <person name="Meng S."/>
            <person name="Li G."/>
            <person name="Viehrig K."/>
            <person name="Ye F."/>
            <person name="Su P."/>
            <person name="Kiefer A.F."/>
            <person name="Nichols A."/>
            <person name="Cepeda A.J."/>
            <person name="Yan W."/>
            <person name="Fan B."/>
            <person name="Jiang Y."/>
            <person name="Adhikari A."/>
            <person name="Zheng C.-J."/>
            <person name="Schuster L."/>
            <person name="Cowan T.M."/>
            <person name="Smanski M.J."/>
            <person name="Chevrette M.G."/>
            <person name="De Carvalho L.P.S."/>
            <person name="Shen B."/>
        </authorList>
    </citation>
    <scope>NUCLEOTIDE SEQUENCE [LARGE SCALE GENOMIC DNA]</scope>
    <source>
        <strain evidence="2 3">NPDC058348</strain>
    </source>
</reference>
<evidence type="ECO:0000313" key="2">
    <source>
        <dbReference type="EMBL" id="MFD5100832.1"/>
    </source>
</evidence>
<feature type="chain" id="PRO_5046676826" description="Lipoprotein" evidence="1">
    <location>
        <begin position="32"/>
        <end position="414"/>
    </location>
</feature>
<keyword evidence="3" id="KW-1185">Reference proteome</keyword>
<dbReference type="InterPro" id="IPR032710">
    <property type="entry name" value="NTF2-like_dom_sf"/>
</dbReference>
<dbReference type="Proteomes" id="UP001598448">
    <property type="component" value="Unassembled WGS sequence"/>
</dbReference>